<keyword evidence="3" id="KW-1185">Reference proteome</keyword>
<evidence type="ECO:0000313" key="2">
    <source>
        <dbReference type="EMBL" id="WLQ63455.1"/>
    </source>
</evidence>
<proteinExistence type="predicted"/>
<evidence type="ECO:0008006" key="4">
    <source>
        <dbReference type="Google" id="ProtNLM"/>
    </source>
</evidence>
<sequence length="195" mass="21124">MRKRIAMLVLAGVVALTGCDGQGGTGSPQSDKAPPLASQEGRSFNDAALTAKAAGYATRLDTGAGGRDYSSLDDPGGEWTVCWHETERVKGDETTDGDFWSVLFYMVEDPADCESGKLTPDAERRYRDIARDGVSASEGADDGSDFARDTGLPDPQERNPDGSYKYSLCEGSDLATADDCYPYMDEYEKYLEDHE</sequence>
<evidence type="ECO:0000313" key="3">
    <source>
        <dbReference type="Proteomes" id="UP001224433"/>
    </source>
</evidence>
<organism evidence="2 3">
    <name type="scientific">Streptomyces glycanivorans</name>
    <dbReference type="NCBI Taxonomy" id="3033808"/>
    <lineage>
        <taxon>Bacteria</taxon>
        <taxon>Bacillati</taxon>
        <taxon>Actinomycetota</taxon>
        <taxon>Actinomycetes</taxon>
        <taxon>Kitasatosporales</taxon>
        <taxon>Streptomycetaceae</taxon>
        <taxon>Streptomyces</taxon>
    </lineage>
</organism>
<gene>
    <name evidence="2" type="ORF">P8A20_07545</name>
</gene>
<protein>
    <recommendedName>
        <fullName evidence="4">Lipoprotein</fullName>
    </recommendedName>
</protein>
<dbReference type="EMBL" id="CP120983">
    <property type="protein sequence ID" value="WLQ63455.1"/>
    <property type="molecule type" value="Genomic_DNA"/>
</dbReference>
<name>A0ABY9J6N2_9ACTN</name>
<dbReference type="RefSeq" id="WP_076968385.1">
    <property type="nucleotide sequence ID" value="NZ_CP120983.1"/>
</dbReference>
<accession>A0ABY9J6N2</accession>
<dbReference type="PROSITE" id="PS51257">
    <property type="entry name" value="PROKAR_LIPOPROTEIN"/>
    <property type="match status" value="1"/>
</dbReference>
<evidence type="ECO:0000256" key="1">
    <source>
        <dbReference type="SAM" id="MobiDB-lite"/>
    </source>
</evidence>
<feature type="region of interest" description="Disordered" evidence="1">
    <location>
        <begin position="22"/>
        <end position="42"/>
    </location>
</feature>
<feature type="region of interest" description="Disordered" evidence="1">
    <location>
        <begin position="131"/>
        <end position="168"/>
    </location>
</feature>
<reference evidence="2 3" key="1">
    <citation type="submission" date="2023-03" db="EMBL/GenBank/DDBJ databases">
        <title>Isolation and description of six Streptomyces strains from soil environments, able to metabolize different microbial glucans.</title>
        <authorList>
            <person name="Widen T."/>
            <person name="Larsbrink J."/>
        </authorList>
    </citation>
    <scope>NUCLEOTIDE SEQUENCE [LARGE SCALE GENOMIC DNA]</scope>
    <source>
        <strain evidence="2 3">Alt3</strain>
    </source>
</reference>
<dbReference type="Proteomes" id="UP001224433">
    <property type="component" value="Chromosome"/>
</dbReference>